<protein>
    <recommendedName>
        <fullName evidence="6">NADP-dependent oxidoreductase domain-containing protein</fullName>
    </recommendedName>
</protein>
<evidence type="ECO:0000259" key="6">
    <source>
        <dbReference type="Pfam" id="PF00248"/>
    </source>
</evidence>
<dbReference type="PROSITE" id="PS50088">
    <property type="entry name" value="ANK_REPEAT"/>
    <property type="match status" value="1"/>
</dbReference>
<evidence type="ECO:0000313" key="7">
    <source>
        <dbReference type="EMBL" id="CAJ1394475.1"/>
    </source>
</evidence>
<name>A0AA36N156_9DINO</name>
<dbReference type="InterPro" id="IPR036812">
    <property type="entry name" value="NAD(P)_OxRdtase_dom_sf"/>
</dbReference>
<dbReference type="InterPro" id="IPR018170">
    <property type="entry name" value="Aldo/ket_reductase_CS"/>
</dbReference>
<reference evidence="7" key="1">
    <citation type="submission" date="2023-08" db="EMBL/GenBank/DDBJ databases">
        <authorList>
            <person name="Chen Y."/>
            <person name="Shah S."/>
            <person name="Dougan E. K."/>
            <person name="Thang M."/>
            <person name="Chan C."/>
        </authorList>
    </citation>
    <scope>NUCLEOTIDE SEQUENCE</scope>
</reference>
<feature type="domain" description="NADP-dependent oxidoreductase" evidence="6">
    <location>
        <begin position="382"/>
        <end position="619"/>
    </location>
</feature>
<dbReference type="CDD" id="cd19071">
    <property type="entry name" value="AKR_AKR1-5-like"/>
    <property type="match status" value="1"/>
</dbReference>
<evidence type="ECO:0000256" key="3">
    <source>
        <dbReference type="ARBA" id="ARBA00023002"/>
    </source>
</evidence>
<feature type="region of interest" description="Disordered" evidence="5">
    <location>
        <begin position="158"/>
        <end position="195"/>
    </location>
</feature>
<dbReference type="Pfam" id="PF00248">
    <property type="entry name" value="Aldo_ket_red"/>
    <property type="match status" value="1"/>
</dbReference>
<keyword evidence="8" id="KW-1185">Reference proteome</keyword>
<comment type="similarity">
    <text evidence="1">Belongs to the aldo/keto reductase family.</text>
</comment>
<dbReference type="PANTHER" id="PTHR43827">
    <property type="entry name" value="2,5-DIKETO-D-GLUCONIC ACID REDUCTASE"/>
    <property type="match status" value="1"/>
</dbReference>
<feature type="region of interest" description="Disordered" evidence="5">
    <location>
        <begin position="221"/>
        <end position="254"/>
    </location>
</feature>
<evidence type="ECO:0000256" key="2">
    <source>
        <dbReference type="ARBA" id="ARBA00022857"/>
    </source>
</evidence>
<evidence type="ECO:0000256" key="4">
    <source>
        <dbReference type="PROSITE-ProRule" id="PRU00023"/>
    </source>
</evidence>
<dbReference type="Pfam" id="PF12796">
    <property type="entry name" value="Ank_2"/>
    <property type="match status" value="1"/>
</dbReference>
<feature type="region of interest" description="Disordered" evidence="5">
    <location>
        <begin position="303"/>
        <end position="329"/>
    </location>
</feature>
<organism evidence="7 8">
    <name type="scientific">Effrenium voratum</name>
    <dbReference type="NCBI Taxonomy" id="2562239"/>
    <lineage>
        <taxon>Eukaryota</taxon>
        <taxon>Sar</taxon>
        <taxon>Alveolata</taxon>
        <taxon>Dinophyceae</taxon>
        <taxon>Suessiales</taxon>
        <taxon>Symbiodiniaceae</taxon>
        <taxon>Effrenium</taxon>
    </lineage>
</organism>
<evidence type="ECO:0000256" key="5">
    <source>
        <dbReference type="SAM" id="MobiDB-lite"/>
    </source>
</evidence>
<dbReference type="InterPro" id="IPR002110">
    <property type="entry name" value="Ankyrin_rpt"/>
</dbReference>
<dbReference type="PANTHER" id="PTHR43827:SF3">
    <property type="entry name" value="NADP-DEPENDENT OXIDOREDUCTASE DOMAIN-CONTAINING PROTEIN"/>
    <property type="match status" value="1"/>
</dbReference>
<dbReference type="PROSITE" id="PS00063">
    <property type="entry name" value="ALDOKETO_REDUCTASE_3"/>
    <property type="match status" value="1"/>
</dbReference>
<dbReference type="PRINTS" id="PR00069">
    <property type="entry name" value="ALDKETRDTASE"/>
</dbReference>
<gene>
    <name evidence="7" type="ORF">EVOR1521_LOCUS19125</name>
</gene>
<dbReference type="InterPro" id="IPR023210">
    <property type="entry name" value="NADP_OxRdtase_dom"/>
</dbReference>
<accession>A0AA36N156</accession>
<dbReference type="Proteomes" id="UP001178507">
    <property type="component" value="Unassembled WGS sequence"/>
</dbReference>
<dbReference type="PROSITE" id="PS50297">
    <property type="entry name" value="ANK_REP_REGION"/>
    <property type="match status" value="1"/>
</dbReference>
<sequence>MGAAAWALKLAALEELVSFPDLDTEVKAEVKPLNSAAKLQDFAWAQGATPLLLAVQAASRCSADQAAAKAVQLLLSHSANIEAQSAGEAALHGAARSGLREVVKVLLEGRADPMVRNAQGATPHALAQRAGRECAALLAEAEKPQESAAAEALLNEEEAEQAKLNRAREKRREKKSRQREKEKRASTPEKEPKAAKAFVMRAAPEPELSGEGLQKRVAELKKEKARAAQKAKHLQRRVEEEGGKEASASSRLAELRQRSSELRKMLQEKKAITQKAEEAEKAARHQYQGLAKRKAQLQQEVAQQNEQLKAEADSPGFSGAQFGRHSPASGRQAGMFRLLRLLPMSVMGTPPYAAVPPLSRSASFQLRDGAAMPVMGLGVYMSQPGEETYNAVKWALQAGYRMIDTAAIYGNEESVGQAIADSGLARDEIFLTTKLWDADHGFDAAQAALGASLRKLRVEYLDLYLIHSPNTGKIVETWDSLLQMQKAGKIRAVGVSNFGVKHLEALQKFNRPMPVVNQIEMHPMNYQERVPLLDFCKLHGILVQAYGSMFFGRSEFLERPEVAGVAQAKGASSAQVLLRWALQMGFQVIPKSVKKHRIEENLGVFDVELSEEEMRALSAMQGKLGQYWQPLDAPVDVGDTSKLEL</sequence>
<feature type="compositionally biased region" description="Basic residues" evidence="5">
    <location>
        <begin position="168"/>
        <end position="178"/>
    </location>
</feature>
<keyword evidence="3" id="KW-0560">Oxidoreductase</keyword>
<dbReference type="EMBL" id="CAUJNA010002857">
    <property type="protein sequence ID" value="CAJ1394475.1"/>
    <property type="molecule type" value="Genomic_DNA"/>
</dbReference>
<dbReference type="GO" id="GO:0016616">
    <property type="term" value="F:oxidoreductase activity, acting on the CH-OH group of donors, NAD or NADP as acceptor"/>
    <property type="evidence" value="ECO:0007669"/>
    <property type="project" value="UniProtKB-ARBA"/>
</dbReference>
<proteinExistence type="inferred from homology"/>
<dbReference type="SUPFAM" id="SSF51430">
    <property type="entry name" value="NAD(P)-linked oxidoreductase"/>
    <property type="match status" value="1"/>
</dbReference>
<dbReference type="SMART" id="SM00248">
    <property type="entry name" value="ANK"/>
    <property type="match status" value="2"/>
</dbReference>
<comment type="caution">
    <text evidence="7">The sequence shown here is derived from an EMBL/GenBank/DDBJ whole genome shotgun (WGS) entry which is preliminary data.</text>
</comment>
<dbReference type="SUPFAM" id="SSF48403">
    <property type="entry name" value="Ankyrin repeat"/>
    <property type="match status" value="1"/>
</dbReference>
<feature type="compositionally biased region" description="Basic and acidic residues" evidence="5">
    <location>
        <begin position="179"/>
        <end position="194"/>
    </location>
</feature>
<dbReference type="InterPro" id="IPR020471">
    <property type="entry name" value="AKR"/>
</dbReference>
<feature type="repeat" description="ANK" evidence="4">
    <location>
        <begin position="86"/>
        <end position="118"/>
    </location>
</feature>
<keyword evidence="4" id="KW-0040">ANK repeat</keyword>
<dbReference type="Gene3D" id="3.20.20.100">
    <property type="entry name" value="NADP-dependent oxidoreductase domain"/>
    <property type="match status" value="1"/>
</dbReference>
<dbReference type="Gene3D" id="1.25.40.20">
    <property type="entry name" value="Ankyrin repeat-containing domain"/>
    <property type="match status" value="1"/>
</dbReference>
<evidence type="ECO:0000313" key="8">
    <source>
        <dbReference type="Proteomes" id="UP001178507"/>
    </source>
</evidence>
<dbReference type="AlphaFoldDB" id="A0AA36N156"/>
<dbReference type="FunFam" id="3.20.20.100:FF:000015">
    <property type="entry name" value="Oxidoreductase, aldo/keto reductase family"/>
    <property type="match status" value="1"/>
</dbReference>
<keyword evidence="2" id="KW-0521">NADP</keyword>
<evidence type="ECO:0000256" key="1">
    <source>
        <dbReference type="ARBA" id="ARBA00007905"/>
    </source>
</evidence>
<dbReference type="PROSITE" id="PS00062">
    <property type="entry name" value="ALDOKETO_REDUCTASE_2"/>
    <property type="match status" value="1"/>
</dbReference>
<dbReference type="InterPro" id="IPR036770">
    <property type="entry name" value="Ankyrin_rpt-contain_sf"/>
</dbReference>